<keyword evidence="6" id="KW-1185">Reference proteome</keyword>
<evidence type="ECO:0000313" key="5">
    <source>
        <dbReference type="EMBL" id="VZO40091.1"/>
    </source>
</evidence>
<keyword evidence="3" id="KW-0813">Transport</keyword>
<dbReference type="GO" id="GO:0030313">
    <property type="term" value="C:cell envelope"/>
    <property type="evidence" value="ECO:0007669"/>
    <property type="project" value="UniProtKB-SubCell"/>
</dbReference>
<comment type="similarity">
    <text evidence="2">Belongs to the bacterial solute-binding protein 1 family.</text>
</comment>
<dbReference type="Pfam" id="PF13416">
    <property type="entry name" value="SBP_bac_8"/>
    <property type="match status" value="1"/>
</dbReference>
<comment type="subcellular location">
    <subcellularLocation>
        <location evidence="1">Cell envelope</location>
    </subcellularLocation>
</comment>
<dbReference type="SUPFAM" id="SSF53850">
    <property type="entry name" value="Periplasmic binding protein-like II"/>
    <property type="match status" value="1"/>
</dbReference>
<protein>
    <submittedName>
        <fullName evidence="5">Lipoprotein LipO</fullName>
    </submittedName>
</protein>
<name>A0A7M4DRJ7_9MICO</name>
<dbReference type="EMBL" id="CACRYJ010000068">
    <property type="protein sequence ID" value="VZO40091.1"/>
    <property type="molecule type" value="Genomic_DNA"/>
</dbReference>
<dbReference type="PANTHER" id="PTHR43649">
    <property type="entry name" value="ARABINOSE-BINDING PROTEIN-RELATED"/>
    <property type="match status" value="1"/>
</dbReference>
<evidence type="ECO:0000256" key="2">
    <source>
        <dbReference type="ARBA" id="ARBA00008520"/>
    </source>
</evidence>
<dbReference type="InterPro" id="IPR050490">
    <property type="entry name" value="Bact_solute-bd_prot1"/>
</dbReference>
<reference evidence="5 6" key="1">
    <citation type="submission" date="2019-11" db="EMBL/GenBank/DDBJ databases">
        <authorList>
            <person name="Criscuolo A."/>
        </authorList>
    </citation>
    <scope>NUCLEOTIDE SEQUENCE [LARGE SCALE GENOMIC DNA]</scope>
    <source>
        <strain evidence="5">CIP111667</strain>
    </source>
</reference>
<comment type="caution">
    <text evidence="5">The sequence shown here is derived from an EMBL/GenBank/DDBJ whole genome shotgun (WGS) entry which is preliminary data.</text>
</comment>
<gene>
    <name evidence="5" type="primary">lipO_13</name>
    <name evidence="5" type="ORF">HALOF300_04792</name>
</gene>
<dbReference type="AlphaFoldDB" id="A0A7M4DRJ7"/>
<keyword evidence="5" id="KW-0449">Lipoprotein</keyword>
<organism evidence="5 6">
    <name type="scientific">Occultella aeris</name>
    <dbReference type="NCBI Taxonomy" id="2761496"/>
    <lineage>
        <taxon>Bacteria</taxon>
        <taxon>Bacillati</taxon>
        <taxon>Actinomycetota</taxon>
        <taxon>Actinomycetes</taxon>
        <taxon>Micrococcales</taxon>
        <taxon>Ruaniaceae</taxon>
        <taxon>Occultella</taxon>
    </lineage>
</organism>
<dbReference type="InterPro" id="IPR006311">
    <property type="entry name" value="TAT_signal"/>
</dbReference>
<dbReference type="PANTHER" id="PTHR43649:SF31">
    <property type="entry name" value="SN-GLYCEROL-3-PHOSPHATE-BINDING PERIPLASMIC PROTEIN UGPB"/>
    <property type="match status" value="1"/>
</dbReference>
<accession>A0A7M4DRJ7</accession>
<evidence type="ECO:0000256" key="4">
    <source>
        <dbReference type="ARBA" id="ARBA00022729"/>
    </source>
</evidence>
<proteinExistence type="inferred from homology"/>
<dbReference type="Gene3D" id="3.40.190.10">
    <property type="entry name" value="Periplasmic binding protein-like II"/>
    <property type="match status" value="1"/>
</dbReference>
<keyword evidence="4" id="KW-0732">Signal</keyword>
<dbReference type="PROSITE" id="PS51318">
    <property type="entry name" value="TAT"/>
    <property type="match status" value="1"/>
</dbReference>
<evidence type="ECO:0000256" key="3">
    <source>
        <dbReference type="ARBA" id="ARBA00022448"/>
    </source>
</evidence>
<dbReference type="InterPro" id="IPR006059">
    <property type="entry name" value="SBP"/>
</dbReference>
<dbReference type="Proteomes" id="UP000419743">
    <property type="component" value="Unassembled WGS sequence"/>
</dbReference>
<dbReference type="RefSeq" id="WP_156743383.1">
    <property type="nucleotide sequence ID" value="NZ_CACRYJ010000068.1"/>
</dbReference>
<evidence type="ECO:0000256" key="1">
    <source>
        <dbReference type="ARBA" id="ARBA00004196"/>
    </source>
</evidence>
<sequence>MHHPSFDRRTFLLGAGGAFALAALPSCSTGGSGSQGPTTANSGVVLPSYIPYTGIEPDLQGTPEGVPDGFFNYPVDQHRSVTETPGAGESISGMAMISTAVPPTRSQNAYWREVENQLGVSLDLTMTPSADYDQKLATVVAGGDIPDMVQIQDAPDLPRLLESQFQDLSEYLSGDAVKDYPNLASLPPLTWRGAVYNGGIYGIPNPRQAVGSYVFVRQDTFDSLGLSTEPENLEEFLETCRALTNEQENRWAMGDSGSAAALVIMGMMSGVPNEWRNDDGSLTHKYETEEFSRSVEWVTQLWQDGLMHPDTFASSDTSGQWFHAGRTGIWLTGNGHWNSALKNHPTSELGLMTLPRWDGGGLAPWRLGSGFFSINAFKKAEPERIRLLLRVCDWLAAPFGSEENYLRAYGLEGVHHTVDADGNPALTELGQAELRLPISYLAAPPAPLYTPGQPDDTRVQHAYQSKLIPVGEPNPVIGLYSATDAEDGVRLKQTFDDSVNDIITGRATISTLTDAVDGWKRDGGDTMRAEYEEQLAAYQID</sequence>
<evidence type="ECO:0000313" key="6">
    <source>
        <dbReference type="Proteomes" id="UP000419743"/>
    </source>
</evidence>